<organism evidence="2 3">
    <name type="scientific">Roseovarius atlanticus</name>
    <dbReference type="NCBI Taxonomy" id="1641875"/>
    <lineage>
        <taxon>Bacteria</taxon>
        <taxon>Pseudomonadati</taxon>
        <taxon>Pseudomonadota</taxon>
        <taxon>Alphaproteobacteria</taxon>
        <taxon>Rhodobacterales</taxon>
        <taxon>Roseobacteraceae</taxon>
        <taxon>Roseovarius</taxon>
    </lineage>
</organism>
<dbReference type="AlphaFoldDB" id="A0A0T5NU24"/>
<keyword evidence="3" id="KW-1185">Reference proteome</keyword>
<dbReference type="Proteomes" id="UP000051295">
    <property type="component" value="Unassembled WGS sequence"/>
</dbReference>
<feature type="compositionally biased region" description="Basic and acidic residues" evidence="1">
    <location>
        <begin position="294"/>
        <end position="311"/>
    </location>
</feature>
<name>A0A0T5NU24_9RHOB</name>
<dbReference type="RefSeq" id="WP_057793462.1">
    <property type="nucleotide sequence ID" value="NZ_LAXJ01000010.1"/>
</dbReference>
<dbReference type="OrthoDB" id="8481769at2"/>
<evidence type="ECO:0000313" key="3">
    <source>
        <dbReference type="Proteomes" id="UP000051295"/>
    </source>
</evidence>
<gene>
    <name evidence="2" type="ORF">XM53_11560</name>
</gene>
<protein>
    <recommendedName>
        <fullName evidence="4">Sulfotransferase domain-containing protein</fullName>
    </recommendedName>
</protein>
<sequence length="311" mass="34483">MDVVLHIGAHRTATTTFQSYLAQNRAALGRMGVTVWGPKQTRDGLLTGVMPVDSPRPPQDQLDRARARIAINVAKERRAGTRVLVISDENMIGAPRRCLRQGRLYPDIGQRLARFAHAFDGQVTRACLSIRSHDSFWASVVSYGVARGHRVPDRAVLDALATSPRLWRDVVLDVACALPGIELSVLPYEIFGGLPERVLEHMSGLGPMPRAHARDWMNQGPGLGQLRRIVRERGGDPARLPEGPGKWQPFDETALREMREAYADDLFWLRAGAEGLAQLTEETGPVKTGTTPRPDQRKRGQDDGIEDRRLA</sequence>
<dbReference type="EMBL" id="LAXJ01000010">
    <property type="protein sequence ID" value="KRS12421.1"/>
    <property type="molecule type" value="Genomic_DNA"/>
</dbReference>
<feature type="region of interest" description="Disordered" evidence="1">
    <location>
        <begin position="278"/>
        <end position="311"/>
    </location>
</feature>
<reference evidence="2 3" key="1">
    <citation type="submission" date="2015-04" db="EMBL/GenBank/DDBJ databases">
        <title>The draft genome sequence of Roseovarius sp.R12b.</title>
        <authorList>
            <person name="Li G."/>
            <person name="Lai Q."/>
            <person name="Shao Z."/>
            <person name="Yan P."/>
        </authorList>
    </citation>
    <scope>NUCLEOTIDE SEQUENCE [LARGE SCALE GENOMIC DNA]</scope>
    <source>
        <strain evidence="2 3">R12B</strain>
    </source>
</reference>
<evidence type="ECO:0000256" key="1">
    <source>
        <dbReference type="SAM" id="MobiDB-lite"/>
    </source>
</evidence>
<proteinExistence type="predicted"/>
<accession>A0A0T5NU24</accession>
<evidence type="ECO:0000313" key="2">
    <source>
        <dbReference type="EMBL" id="KRS12421.1"/>
    </source>
</evidence>
<dbReference type="PATRIC" id="fig|1641875.4.peg.96"/>
<dbReference type="STRING" id="1641875.XM53_11560"/>
<evidence type="ECO:0008006" key="4">
    <source>
        <dbReference type="Google" id="ProtNLM"/>
    </source>
</evidence>
<comment type="caution">
    <text evidence="2">The sequence shown here is derived from an EMBL/GenBank/DDBJ whole genome shotgun (WGS) entry which is preliminary data.</text>
</comment>